<gene>
    <name evidence="1" type="ORF">HZF06_11205</name>
</gene>
<dbReference type="Proteomes" id="UP000512286">
    <property type="component" value="Chromosome"/>
</dbReference>
<sequence length="49" mass="5323">MGMYYQSKSKMNATASNSCKKEINSCKNGLPIILLNTDLIVKLSSITGI</sequence>
<protein>
    <submittedName>
        <fullName evidence="1">Uncharacterized protein</fullName>
    </submittedName>
</protein>
<dbReference type="RefSeq" id="WP_181603559.1">
    <property type="nucleotide sequence ID" value="NZ_CP059378.1"/>
</dbReference>
<dbReference type="AlphaFoldDB" id="A0A7D6ZTG7"/>
<proteinExistence type="predicted"/>
<organism evidence="1 2">
    <name type="scientific">Clostridium intestinale</name>
    <dbReference type="NCBI Taxonomy" id="36845"/>
    <lineage>
        <taxon>Bacteria</taxon>
        <taxon>Bacillati</taxon>
        <taxon>Bacillota</taxon>
        <taxon>Clostridia</taxon>
        <taxon>Eubacteriales</taxon>
        <taxon>Clostridiaceae</taxon>
        <taxon>Clostridium</taxon>
    </lineage>
</organism>
<evidence type="ECO:0000313" key="2">
    <source>
        <dbReference type="Proteomes" id="UP000512286"/>
    </source>
</evidence>
<accession>A0A7D6ZTG7</accession>
<reference evidence="1 2" key="1">
    <citation type="submission" date="2020-07" db="EMBL/GenBank/DDBJ databases">
        <title>Electron transfer.</title>
        <authorList>
            <person name="Huang L."/>
            <person name="Liu X."/>
            <person name="Zhou S."/>
        </authorList>
    </citation>
    <scope>NUCLEOTIDE SEQUENCE [LARGE SCALE GENOMIC DNA]</scope>
    <source>
        <strain evidence="1 2">Lx1</strain>
    </source>
</reference>
<name>A0A7D6ZTG7_9CLOT</name>
<dbReference type="KEGG" id="cint:HZF06_11205"/>
<evidence type="ECO:0000313" key="1">
    <source>
        <dbReference type="EMBL" id="QLY82123.1"/>
    </source>
</evidence>
<dbReference type="EMBL" id="CP059378">
    <property type="protein sequence ID" value="QLY82123.1"/>
    <property type="molecule type" value="Genomic_DNA"/>
</dbReference>